<dbReference type="InterPro" id="IPR011333">
    <property type="entry name" value="SKP1/BTB/POZ_sf"/>
</dbReference>
<dbReference type="PANTHER" id="PTHR46306:SF1">
    <property type="entry name" value="BTB_POZ DOMAIN-CONTAINING PROTEIN 9"/>
    <property type="match status" value="1"/>
</dbReference>
<dbReference type="GO" id="GO:0005737">
    <property type="term" value="C:cytoplasm"/>
    <property type="evidence" value="ECO:0007669"/>
    <property type="project" value="TreeGrafter"/>
</dbReference>
<proteinExistence type="predicted"/>
<dbReference type="Gene3D" id="3.30.710.10">
    <property type="entry name" value="Potassium Channel Kv1.1, Chain A"/>
    <property type="match status" value="1"/>
</dbReference>
<dbReference type="InterPro" id="IPR000210">
    <property type="entry name" value="BTB/POZ_dom"/>
</dbReference>
<name>A0A5E4Q2H8_9NEOP</name>
<keyword evidence="3" id="KW-1185">Reference proteome</keyword>
<dbReference type="SMART" id="SM00225">
    <property type="entry name" value="BTB"/>
    <property type="match status" value="1"/>
</dbReference>
<gene>
    <name evidence="2" type="ORF">LSINAPIS_LOCUS4878</name>
</gene>
<dbReference type="GO" id="GO:0048512">
    <property type="term" value="P:circadian behavior"/>
    <property type="evidence" value="ECO:0007669"/>
    <property type="project" value="TreeGrafter"/>
</dbReference>
<feature type="domain" description="BTB" evidence="1">
    <location>
        <begin position="184"/>
        <end position="247"/>
    </location>
</feature>
<evidence type="ECO:0000313" key="2">
    <source>
        <dbReference type="EMBL" id="VVC92422.1"/>
    </source>
</evidence>
<dbReference type="GO" id="GO:0050804">
    <property type="term" value="P:modulation of chemical synaptic transmission"/>
    <property type="evidence" value="ECO:0007669"/>
    <property type="project" value="TreeGrafter"/>
</dbReference>
<dbReference type="SUPFAM" id="SSF54695">
    <property type="entry name" value="POZ domain"/>
    <property type="match status" value="1"/>
</dbReference>
<dbReference type="CDD" id="cd14733">
    <property type="entry name" value="BACK"/>
    <property type="match status" value="1"/>
</dbReference>
<accession>A0A5E4Q2H8</accession>
<organism evidence="2 3">
    <name type="scientific">Leptidea sinapis</name>
    <dbReference type="NCBI Taxonomy" id="189913"/>
    <lineage>
        <taxon>Eukaryota</taxon>
        <taxon>Metazoa</taxon>
        <taxon>Ecdysozoa</taxon>
        <taxon>Arthropoda</taxon>
        <taxon>Hexapoda</taxon>
        <taxon>Insecta</taxon>
        <taxon>Pterygota</taxon>
        <taxon>Neoptera</taxon>
        <taxon>Endopterygota</taxon>
        <taxon>Lepidoptera</taxon>
        <taxon>Glossata</taxon>
        <taxon>Ditrysia</taxon>
        <taxon>Papilionoidea</taxon>
        <taxon>Pieridae</taxon>
        <taxon>Dismorphiinae</taxon>
        <taxon>Leptidea</taxon>
    </lineage>
</organism>
<evidence type="ECO:0000259" key="1">
    <source>
        <dbReference type="PROSITE" id="PS50097"/>
    </source>
</evidence>
<protein>
    <recommendedName>
        <fullName evidence="1">BTB domain-containing protein</fullName>
    </recommendedName>
</protein>
<evidence type="ECO:0000313" key="3">
    <source>
        <dbReference type="Proteomes" id="UP000324832"/>
    </source>
</evidence>
<dbReference type="PANTHER" id="PTHR46306">
    <property type="entry name" value="BTB/POZ DOMAIN-CONTAINING PROTEIN 9"/>
    <property type="match status" value="1"/>
</dbReference>
<dbReference type="AlphaFoldDB" id="A0A5E4Q2H8"/>
<dbReference type="EMBL" id="FZQP02001315">
    <property type="protein sequence ID" value="VVC92422.1"/>
    <property type="molecule type" value="Genomic_DNA"/>
</dbReference>
<dbReference type="InterPro" id="IPR052407">
    <property type="entry name" value="BTB_POZ_domain_cont_9"/>
</dbReference>
<dbReference type="Pfam" id="PF00651">
    <property type="entry name" value="BTB"/>
    <property type="match status" value="1"/>
</dbReference>
<dbReference type="PROSITE" id="PS50097">
    <property type="entry name" value="BTB"/>
    <property type="match status" value="1"/>
</dbReference>
<reference evidence="2 3" key="1">
    <citation type="submission" date="2017-07" db="EMBL/GenBank/DDBJ databases">
        <authorList>
            <person name="Talla V."/>
            <person name="Backstrom N."/>
        </authorList>
    </citation>
    <scope>NUCLEOTIDE SEQUENCE [LARGE SCALE GENOMIC DNA]</scope>
</reference>
<dbReference type="GO" id="GO:0008344">
    <property type="term" value="P:adult locomotory behavior"/>
    <property type="evidence" value="ECO:0007669"/>
    <property type="project" value="TreeGrafter"/>
</dbReference>
<sequence length="341" mass="39651">MDQSMMLEEGSITNIQECQSNSANKLCLLKFYYMLNNAIKKNKHDIGGTYTDSKADVWFYVTTTDCLAHNVLLNIFACVREVGFVTIGISDSNKWYTDNNDKKLNYYVFLPDSLCWQTFKATKRDESFHIRTYVFDRDCLQSFENKTLCIPIKIDISTFKLDQNIVDSVKNKHNIDAVIKKEKPDYTLVSADHKKFLTHKIILCMNSPVIRDTIKSTHKEEMFIDIDNETMDILMEYLYTGTIKDIENCDCTNLLQIAHTFQIKGMSALIELYIKQNITIKNAFDIAMTAHKYQLLDVQKHVCEFIQQNQQIFETDTWNNLNDVGLIKQILKDTIKSKKNN</sequence>
<dbReference type="Proteomes" id="UP000324832">
    <property type="component" value="Unassembled WGS sequence"/>
</dbReference>